<accession>A0A0M7B3V0</accession>
<gene>
    <name evidence="2" type="ORF">JSE7799_00140</name>
</gene>
<dbReference type="EMBL" id="CYPR01000006">
    <property type="protein sequence ID" value="CUH10296.1"/>
    <property type="molecule type" value="Genomic_DNA"/>
</dbReference>
<dbReference type="Gene3D" id="2.30.30.240">
    <property type="entry name" value="PRC-barrel domain"/>
    <property type="match status" value="1"/>
</dbReference>
<dbReference type="STRING" id="313367.JSE7799_00140"/>
<protein>
    <submittedName>
        <fullName evidence="2">PRC-barrel domain protein</fullName>
    </submittedName>
</protein>
<organism evidence="2 3">
    <name type="scientific">Jannaschia seosinensis</name>
    <dbReference type="NCBI Taxonomy" id="313367"/>
    <lineage>
        <taxon>Bacteria</taxon>
        <taxon>Pseudomonadati</taxon>
        <taxon>Pseudomonadota</taxon>
        <taxon>Alphaproteobacteria</taxon>
        <taxon>Rhodobacterales</taxon>
        <taxon>Roseobacteraceae</taxon>
        <taxon>Jannaschia</taxon>
    </lineage>
</organism>
<evidence type="ECO:0000313" key="2">
    <source>
        <dbReference type="EMBL" id="CUH10296.1"/>
    </source>
</evidence>
<sequence length="302" mass="32937">MTKTIFTSTGIILAMLAPVAAQAQDASLSSPFVTGVETSALPASSLIGNQLYLSEAAVDRRGGFSDNWDEAGEIVDVILGNNGDIDILVVEFGGFLGLGEQTVGVDMNRVDVVPNPDDPRQIYLVVESPREIAEIAPNFDADFEYDRIKRAVDVDYEGSGLTTQAGAVNDIARRPEVSDTAELQIDPIAEPSGDAIALNDGDLEREVPVRVPGGYAIVEPERVDIAGFESAQLFDLDNNEIGAIREIILNDRGLPQDLILDLDDRRVSLPLDDVTITQDQETRDYRLFYDDTSLYRVPTYED</sequence>
<feature type="signal peptide" evidence="1">
    <location>
        <begin position="1"/>
        <end position="23"/>
    </location>
</feature>
<dbReference type="OrthoDB" id="7876889at2"/>
<dbReference type="InterPro" id="IPR011033">
    <property type="entry name" value="PRC_barrel-like_sf"/>
</dbReference>
<dbReference type="RefSeq" id="WP_144431497.1">
    <property type="nucleotide sequence ID" value="NZ_CYPR01000006.1"/>
</dbReference>
<proteinExistence type="predicted"/>
<keyword evidence="1" id="KW-0732">Signal</keyword>
<dbReference type="SUPFAM" id="SSF50346">
    <property type="entry name" value="PRC-barrel domain"/>
    <property type="match status" value="1"/>
</dbReference>
<reference evidence="2 3" key="1">
    <citation type="submission" date="2015-09" db="EMBL/GenBank/DDBJ databases">
        <authorList>
            <person name="Jackson K.R."/>
            <person name="Lunt B.L."/>
            <person name="Fisher J.N.B."/>
            <person name="Gardner A.V."/>
            <person name="Bailey M.E."/>
            <person name="Deus L.M."/>
            <person name="Earl A.S."/>
            <person name="Gibby P.D."/>
            <person name="Hartmann K.A."/>
            <person name="Liu J.E."/>
            <person name="Manci A.M."/>
            <person name="Nielsen D.A."/>
            <person name="Solomon M.B."/>
            <person name="Breakwell D.P."/>
            <person name="Burnett S.H."/>
            <person name="Grose J.H."/>
        </authorList>
    </citation>
    <scope>NUCLEOTIDE SEQUENCE [LARGE SCALE GENOMIC DNA]</scope>
    <source>
        <strain evidence="2 3">CECT 7799</strain>
    </source>
</reference>
<dbReference type="Proteomes" id="UP000049455">
    <property type="component" value="Unassembled WGS sequence"/>
</dbReference>
<name>A0A0M7B3V0_9RHOB</name>
<evidence type="ECO:0000256" key="1">
    <source>
        <dbReference type="SAM" id="SignalP"/>
    </source>
</evidence>
<dbReference type="AlphaFoldDB" id="A0A0M7B3V0"/>
<keyword evidence="3" id="KW-1185">Reference proteome</keyword>
<feature type="chain" id="PRO_5005809877" evidence="1">
    <location>
        <begin position="24"/>
        <end position="302"/>
    </location>
</feature>
<evidence type="ECO:0000313" key="3">
    <source>
        <dbReference type="Proteomes" id="UP000049455"/>
    </source>
</evidence>